<feature type="compositionally biased region" description="Basic and acidic residues" evidence="1">
    <location>
        <begin position="40"/>
        <end position="50"/>
    </location>
</feature>
<sequence length="90" mass="10035">MKLSRCDYASNAWKLAAVIRGFEKALPRPRQAASLPHRKHEQDVVLERAPEFAARGRRRTMAQRGETSKSSRRSLKTAICGNEGSQGLVS</sequence>
<dbReference type="EMBL" id="LSRX01000019">
    <property type="protein sequence ID" value="OLQ14167.1"/>
    <property type="molecule type" value="Genomic_DNA"/>
</dbReference>
<comment type="caution">
    <text evidence="2">The sequence shown here is derived from an EMBL/GenBank/DDBJ whole genome shotgun (WGS) entry which is preliminary data.</text>
</comment>
<accession>A0A1Q9F3B0</accession>
<keyword evidence="3" id="KW-1185">Reference proteome</keyword>
<organism evidence="2 3">
    <name type="scientific">Symbiodinium microadriaticum</name>
    <name type="common">Dinoflagellate</name>
    <name type="synonym">Zooxanthella microadriatica</name>
    <dbReference type="NCBI Taxonomy" id="2951"/>
    <lineage>
        <taxon>Eukaryota</taxon>
        <taxon>Sar</taxon>
        <taxon>Alveolata</taxon>
        <taxon>Dinophyceae</taxon>
        <taxon>Suessiales</taxon>
        <taxon>Symbiodiniaceae</taxon>
        <taxon>Symbiodinium</taxon>
    </lineage>
</organism>
<dbReference type="Proteomes" id="UP000186817">
    <property type="component" value="Unassembled WGS sequence"/>
</dbReference>
<name>A0A1Q9F3B0_SYMMI</name>
<protein>
    <submittedName>
        <fullName evidence="2">Uncharacterized protein</fullName>
    </submittedName>
</protein>
<proteinExistence type="predicted"/>
<reference evidence="2 3" key="1">
    <citation type="submission" date="2016-02" db="EMBL/GenBank/DDBJ databases">
        <title>Genome analysis of coral dinoflagellate symbionts highlights evolutionary adaptations to a symbiotic lifestyle.</title>
        <authorList>
            <person name="Aranda M."/>
            <person name="Li Y."/>
            <person name="Liew Y.J."/>
            <person name="Baumgarten S."/>
            <person name="Simakov O."/>
            <person name="Wilson M."/>
            <person name="Piel J."/>
            <person name="Ashoor H."/>
            <person name="Bougouffa S."/>
            <person name="Bajic V.B."/>
            <person name="Ryu T."/>
            <person name="Ravasi T."/>
            <person name="Bayer T."/>
            <person name="Micklem G."/>
            <person name="Kim H."/>
            <person name="Bhak J."/>
            <person name="Lajeunesse T.C."/>
            <person name="Voolstra C.R."/>
        </authorList>
    </citation>
    <scope>NUCLEOTIDE SEQUENCE [LARGE SCALE GENOMIC DNA]</scope>
    <source>
        <strain evidence="2 3">CCMP2467</strain>
    </source>
</reference>
<dbReference type="OrthoDB" id="10274874at2759"/>
<evidence type="ECO:0000313" key="3">
    <source>
        <dbReference type="Proteomes" id="UP000186817"/>
    </source>
</evidence>
<evidence type="ECO:0000256" key="1">
    <source>
        <dbReference type="SAM" id="MobiDB-lite"/>
    </source>
</evidence>
<evidence type="ECO:0000313" key="2">
    <source>
        <dbReference type="EMBL" id="OLQ14167.1"/>
    </source>
</evidence>
<gene>
    <name evidence="2" type="ORF">AK812_SmicGene1790</name>
</gene>
<feature type="region of interest" description="Disordered" evidence="1">
    <location>
        <begin position="28"/>
        <end position="90"/>
    </location>
</feature>
<dbReference type="AlphaFoldDB" id="A0A1Q9F3B0"/>